<keyword evidence="11 15" id="KW-0472">Membrane</keyword>
<reference evidence="18" key="1">
    <citation type="submission" date="2021-06" db="EMBL/GenBank/DDBJ databases">
        <authorList>
            <person name="Kallberg Y."/>
            <person name="Tangrot J."/>
            <person name="Rosling A."/>
        </authorList>
    </citation>
    <scope>NUCLEOTIDE SEQUENCE</scope>
    <source>
        <strain evidence="18">MT106</strain>
    </source>
</reference>
<dbReference type="Pfam" id="PF16192">
    <property type="entry name" value="PMT_4TMC"/>
    <property type="match status" value="1"/>
</dbReference>
<evidence type="ECO:0000256" key="4">
    <source>
        <dbReference type="ARBA" id="ARBA00012839"/>
    </source>
</evidence>
<evidence type="ECO:0000313" key="19">
    <source>
        <dbReference type="Proteomes" id="UP000789831"/>
    </source>
</evidence>
<feature type="transmembrane region" description="Helical" evidence="15">
    <location>
        <begin position="181"/>
        <end position="198"/>
    </location>
</feature>
<keyword evidence="12" id="KW-0325">Glycoprotein</keyword>
<keyword evidence="7 15" id="KW-0812">Transmembrane</keyword>
<dbReference type="EMBL" id="CAJVPL010000385">
    <property type="protein sequence ID" value="CAG8490670.1"/>
    <property type="molecule type" value="Genomic_DNA"/>
</dbReference>
<comment type="caution">
    <text evidence="18">The sequence shown here is derived from an EMBL/GenBank/DDBJ whole genome shotgun (WGS) entry which is preliminary data.</text>
</comment>
<comment type="similarity">
    <text evidence="3 15">Belongs to the glycosyltransferase 39 family.</text>
</comment>
<dbReference type="InterPro" id="IPR032421">
    <property type="entry name" value="PMT_4TMC"/>
</dbReference>
<dbReference type="InterPro" id="IPR016093">
    <property type="entry name" value="MIR_motif"/>
</dbReference>
<evidence type="ECO:0000256" key="7">
    <source>
        <dbReference type="ARBA" id="ARBA00022692"/>
    </source>
</evidence>
<feature type="transmembrane region" description="Helical" evidence="15">
    <location>
        <begin position="711"/>
        <end position="731"/>
    </location>
</feature>
<feature type="transmembrane region" description="Helical" evidence="15">
    <location>
        <begin position="210"/>
        <end position="229"/>
    </location>
</feature>
<feature type="compositionally biased region" description="Polar residues" evidence="16">
    <location>
        <begin position="779"/>
        <end position="790"/>
    </location>
</feature>
<feature type="region of interest" description="Disordered" evidence="16">
    <location>
        <begin position="779"/>
        <end position="813"/>
    </location>
</feature>
<dbReference type="PANTHER" id="PTHR10050:SF50">
    <property type="entry name" value="DOLICHYL-PHOSPHATE-MANNOSE--PROTEIN MANNOSYLTRANSFERASE 1-RELATED"/>
    <property type="match status" value="1"/>
</dbReference>
<keyword evidence="5 15" id="KW-0328">Glycosyltransferase</keyword>
<evidence type="ECO:0000256" key="6">
    <source>
        <dbReference type="ARBA" id="ARBA00022679"/>
    </source>
</evidence>
<dbReference type="Pfam" id="PF02366">
    <property type="entry name" value="PMT"/>
    <property type="match status" value="1"/>
</dbReference>
<protein>
    <recommendedName>
        <fullName evidence="4 15">Dolichyl-phosphate-mannose--protein mannosyltransferase</fullName>
        <ecNumber evidence="4 15">2.4.1.109</ecNumber>
    </recommendedName>
</protein>
<feature type="transmembrane region" description="Helical" evidence="15">
    <location>
        <begin position="155"/>
        <end position="175"/>
    </location>
</feature>
<evidence type="ECO:0000256" key="5">
    <source>
        <dbReference type="ARBA" id="ARBA00022676"/>
    </source>
</evidence>
<dbReference type="PANTHER" id="PTHR10050">
    <property type="entry name" value="DOLICHYL-PHOSPHATE-MANNOSE--PROTEIN MANNOSYLTRANSFERASE"/>
    <property type="match status" value="1"/>
</dbReference>
<dbReference type="SUPFAM" id="SSF82109">
    <property type="entry name" value="MIR domain"/>
    <property type="match status" value="1"/>
</dbReference>
<dbReference type="PROSITE" id="PS50919">
    <property type="entry name" value="MIR"/>
    <property type="match status" value="3"/>
</dbReference>
<comment type="pathway">
    <text evidence="2 15">Protein modification; protein glycosylation.</text>
</comment>
<feature type="domain" description="MIR" evidence="17">
    <location>
        <begin position="414"/>
        <end position="473"/>
    </location>
</feature>
<proteinExistence type="inferred from homology"/>
<feature type="transmembrane region" description="Helical" evidence="15">
    <location>
        <begin position="613"/>
        <end position="634"/>
    </location>
</feature>
<accession>A0A9N8WI90</accession>
<dbReference type="AlphaFoldDB" id="A0A9N8WI90"/>
<evidence type="ECO:0000256" key="1">
    <source>
        <dbReference type="ARBA" id="ARBA00004477"/>
    </source>
</evidence>
<evidence type="ECO:0000256" key="15">
    <source>
        <dbReference type="RuleBase" id="RU367007"/>
    </source>
</evidence>
<comment type="subcellular location">
    <subcellularLocation>
        <location evidence="1 15">Endoplasmic reticulum membrane</location>
        <topology evidence="1 15">Multi-pass membrane protein</topology>
    </subcellularLocation>
</comment>
<dbReference type="Gene3D" id="2.80.10.50">
    <property type="match status" value="1"/>
</dbReference>
<gene>
    <name evidence="18" type="ORF">AGERDE_LOCUS3731</name>
</gene>
<feature type="transmembrane region" description="Helical" evidence="15">
    <location>
        <begin position="678"/>
        <end position="699"/>
    </location>
</feature>
<keyword evidence="19" id="KW-1185">Reference proteome</keyword>
<name>A0A9N8WI90_9GLOM</name>
<dbReference type="Proteomes" id="UP000789831">
    <property type="component" value="Unassembled WGS sequence"/>
</dbReference>
<evidence type="ECO:0000256" key="2">
    <source>
        <dbReference type="ARBA" id="ARBA00004922"/>
    </source>
</evidence>
<organism evidence="18 19">
    <name type="scientific">Ambispora gerdemannii</name>
    <dbReference type="NCBI Taxonomy" id="144530"/>
    <lineage>
        <taxon>Eukaryota</taxon>
        <taxon>Fungi</taxon>
        <taxon>Fungi incertae sedis</taxon>
        <taxon>Mucoromycota</taxon>
        <taxon>Glomeromycotina</taxon>
        <taxon>Glomeromycetes</taxon>
        <taxon>Archaeosporales</taxon>
        <taxon>Ambisporaceae</taxon>
        <taxon>Ambispora</taxon>
    </lineage>
</organism>
<keyword evidence="6 15" id="KW-0808">Transferase</keyword>
<comment type="catalytic activity">
    <reaction evidence="13 15">
        <text>a di-trans,poly-cis-dolichyl beta-D-mannosyl phosphate + L-threonyl-[protein] = 3-O-(alpha-D-mannosyl)-L-threonyl-[protein] + a di-trans,poly-cis-dolichyl phosphate + H(+)</text>
        <dbReference type="Rhea" id="RHEA:53396"/>
        <dbReference type="Rhea" id="RHEA-COMP:11060"/>
        <dbReference type="Rhea" id="RHEA-COMP:13547"/>
        <dbReference type="Rhea" id="RHEA-COMP:19498"/>
        <dbReference type="Rhea" id="RHEA-COMP:19501"/>
        <dbReference type="ChEBI" id="CHEBI:15378"/>
        <dbReference type="ChEBI" id="CHEBI:30013"/>
        <dbReference type="ChEBI" id="CHEBI:57683"/>
        <dbReference type="ChEBI" id="CHEBI:58211"/>
        <dbReference type="ChEBI" id="CHEBI:137323"/>
        <dbReference type="EC" id="2.4.1.109"/>
    </reaction>
</comment>
<evidence type="ECO:0000256" key="10">
    <source>
        <dbReference type="ARBA" id="ARBA00022989"/>
    </source>
</evidence>
<evidence type="ECO:0000256" key="12">
    <source>
        <dbReference type="ARBA" id="ARBA00023180"/>
    </source>
</evidence>
<evidence type="ECO:0000256" key="16">
    <source>
        <dbReference type="SAM" id="MobiDB-lite"/>
    </source>
</evidence>
<dbReference type="CDD" id="cd23283">
    <property type="entry name" value="beta-trefoil_MIR_PMT1-like"/>
    <property type="match status" value="1"/>
</dbReference>
<evidence type="ECO:0000256" key="3">
    <source>
        <dbReference type="ARBA" id="ARBA00007222"/>
    </source>
</evidence>
<feature type="compositionally biased region" description="Basic and acidic residues" evidence="16">
    <location>
        <begin position="791"/>
        <end position="804"/>
    </location>
</feature>
<feature type="transmembrane region" description="Helical" evidence="15">
    <location>
        <begin position="655"/>
        <end position="672"/>
    </location>
</feature>
<keyword evidence="8" id="KW-0677">Repeat</keyword>
<dbReference type="InterPro" id="IPR003342">
    <property type="entry name" value="ArnT-like_N"/>
</dbReference>
<feature type="transmembrane region" description="Helical" evidence="15">
    <location>
        <begin position="123"/>
        <end position="143"/>
    </location>
</feature>
<feature type="domain" description="MIR" evidence="17">
    <location>
        <begin position="348"/>
        <end position="402"/>
    </location>
</feature>
<comment type="catalytic activity">
    <reaction evidence="14 15">
        <text>a di-trans,poly-cis-dolichyl beta-D-mannosyl phosphate + L-seryl-[protein] = 3-O-(alpha-D-mannosyl)-L-seryl-[protein] + a di-trans,poly-cis-dolichyl phosphate + H(+)</text>
        <dbReference type="Rhea" id="RHEA:17377"/>
        <dbReference type="Rhea" id="RHEA-COMP:9863"/>
        <dbReference type="Rhea" id="RHEA-COMP:13546"/>
        <dbReference type="Rhea" id="RHEA-COMP:19498"/>
        <dbReference type="Rhea" id="RHEA-COMP:19501"/>
        <dbReference type="ChEBI" id="CHEBI:15378"/>
        <dbReference type="ChEBI" id="CHEBI:29999"/>
        <dbReference type="ChEBI" id="CHEBI:57683"/>
        <dbReference type="ChEBI" id="CHEBI:58211"/>
        <dbReference type="ChEBI" id="CHEBI:137321"/>
        <dbReference type="EC" id="2.4.1.109"/>
    </reaction>
</comment>
<evidence type="ECO:0000256" key="11">
    <source>
        <dbReference type="ARBA" id="ARBA00023136"/>
    </source>
</evidence>
<dbReference type="InterPro" id="IPR036300">
    <property type="entry name" value="MIR_dom_sf"/>
</dbReference>
<dbReference type="GO" id="GO:0004169">
    <property type="term" value="F:dolichyl-phosphate-mannose-protein mannosyltransferase activity"/>
    <property type="evidence" value="ECO:0007669"/>
    <property type="project" value="UniProtKB-UniRule"/>
</dbReference>
<dbReference type="Pfam" id="PF02815">
    <property type="entry name" value="MIR"/>
    <property type="match status" value="1"/>
</dbReference>
<evidence type="ECO:0000259" key="17">
    <source>
        <dbReference type="PROSITE" id="PS50919"/>
    </source>
</evidence>
<keyword evidence="10 15" id="KW-1133">Transmembrane helix</keyword>
<feature type="transmembrane region" description="Helical" evidence="15">
    <location>
        <begin position="241"/>
        <end position="274"/>
    </location>
</feature>
<evidence type="ECO:0000256" key="8">
    <source>
        <dbReference type="ARBA" id="ARBA00022737"/>
    </source>
</evidence>
<evidence type="ECO:0000256" key="14">
    <source>
        <dbReference type="ARBA" id="ARBA00045102"/>
    </source>
</evidence>
<dbReference type="EC" id="2.4.1.109" evidence="4 15"/>
<evidence type="ECO:0000256" key="13">
    <source>
        <dbReference type="ARBA" id="ARBA00045085"/>
    </source>
</evidence>
<evidence type="ECO:0000313" key="18">
    <source>
        <dbReference type="EMBL" id="CAG8490670.1"/>
    </source>
</evidence>
<keyword evidence="9 15" id="KW-0256">Endoplasmic reticulum</keyword>
<dbReference type="FunFam" id="2.80.10.50:FF:000034">
    <property type="entry name" value="Dolichyl-phosphate-mannose-protein mannosyltransferase 1"/>
    <property type="match status" value="1"/>
</dbReference>
<dbReference type="InterPro" id="IPR027005">
    <property type="entry name" value="PMT-like"/>
</dbReference>
<dbReference type="SMART" id="SM00472">
    <property type="entry name" value="MIR"/>
    <property type="match status" value="3"/>
</dbReference>
<sequence length="813" mass="93241">MASNKYTERGVINSLPYSGEQGTTTSLTFGDIRYRKSKHPYKDFQETQIYDLQEEPYRKSTKTVLGLPRRDARIIAGLMLLASIVRLYRISEPTSVVFDEVHFGGFASKYIKGRFFMDVHPPLAKLLITLAGVIGGFDGNFDFKEIGKDYLEPKVPYVTMRLMPGILGIFVIPISYLTIKLAGFSTISASLVATLLIFENGLVAQSRLILLDSPLILFTAFTVLMWVNFHNHYRRPFSFWWWFWMAMTGVGLGLTVSVKWVGLFTIALIGLSTIKGLWDLLGDLRISPEVWAKHFLARALCLILIPTVIYMFMFAIHFLILTNSGDGDGFMSSEFQQTIGGHGMDDTPIDIAYGSKITIRHLNTQGGYLHSHDHSYPGGSKQQQITLYPHKDENNLWIINNKTKPEIPFDEQDPIWIENGAIIRLEHITTNKRLHSHEVRPPVTDVDYQNEVSGYGFPGFEGDDNDFWRVEIFDHEKSDPKSGERLRTLHTKFRLVHVLTGCYLFSHSVKLPEWGFEQQEVTCVKGGSVPKTIWYIETNSHPTLPLDAETVNYRKLGFFGKFFELQRVMWTTNNGLTDSHPYESRPLSWLLMKRGISFWGQDHHHIYLIGNPIIWWSSTAALAIFVAIEIIILLRAKRGYLDHLNVTKEFYESHASFLFIGWFLHWFPFILMSRQLFLHHYFPALYFAILLFGVVFDFFTTPLSTRKRASVALIYLVMVLYVFRLFSPLTYGRPWIKSDCNSLKWISTWDFDCNQFYNSYDQFSIDADLKALKISPTGESSSLTVLNSPDSSEKSEAAETHAMQDDSNDALML</sequence>
<feature type="domain" description="MIR" evidence="17">
    <location>
        <begin position="483"/>
        <end position="539"/>
    </location>
</feature>
<dbReference type="GO" id="GO:0031502">
    <property type="term" value="C:dolichyl-phosphate-mannose-protein mannosyltransferase complex"/>
    <property type="evidence" value="ECO:0007669"/>
    <property type="project" value="UniProtKB-ARBA"/>
</dbReference>
<dbReference type="OrthoDB" id="292747at2759"/>
<comment type="function">
    <text evidence="15">Transfers mannose from Dol-P-mannose to Ser or Thr residues on proteins.</text>
</comment>
<feature type="transmembrane region" description="Helical" evidence="15">
    <location>
        <begin position="295"/>
        <end position="320"/>
    </location>
</feature>
<evidence type="ECO:0000256" key="9">
    <source>
        <dbReference type="ARBA" id="ARBA00022824"/>
    </source>
</evidence>